<protein>
    <submittedName>
        <fullName evidence="1">Predicted gene 1527</fullName>
    </submittedName>
</protein>
<comment type="caution">
    <text evidence="1">The sequence shown here is derived from an EMBL/GenBank/DDBJ whole genome shotgun (WGS) entry which is preliminary data.</text>
</comment>
<sequence length="182" mass="20099">MDILYLLREKGSTTEGISPKVTCKPLKEKTDSGKELDIKKSISACSDLDSKDMNTPSNISNIKETEHGLSNCSSSRTCTPGHYALPIIPVAPLLYEGIIDSEKQEGNVYTTPQATTQTSEAPIKKEVFSKFLPIVCVHRMLPSPILAEDNEKLQHITFHNGNLLMTEEGANHFISVFNLTSY</sequence>
<evidence type="ECO:0000313" key="1">
    <source>
        <dbReference type="EMBL" id="GAB1303363.1"/>
    </source>
</evidence>
<dbReference type="Proteomes" id="UP001623349">
    <property type="component" value="Unassembled WGS sequence"/>
</dbReference>
<proteinExistence type="predicted"/>
<organism evidence="1 2">
    <name type="scientific">Apodemus speciosus</name>
    <name type="common">Large Japanese field mouse</name>
    <dbReference type="NCBI Taxonomy" id="105296"/>
    <lineage>
        <taxon>Eukaryota</taxon>
        <taxon>Metazoa</taxon>
        <taxon>Chordata</taxon>
        <taxon>Craniata</taxon>
        <taxon>Vertebrata</taxon>
        <taxon>Euteleostomi</taxon>
        <taxon>Mammalia</taxon>
        <taxon>Eutheria</taxon>
        <taxon>Euarchontoglires</taxon>
        <taxon>Glires</taxon>
        <taxon>Rodentia</taxon>
        <taxon>Myomorpha</taxon>
        <taxon>Muroidea</taxon>
        <taxon>Muridae</taxon>
        <taxon>Murinae</taxon>
        <taxon>Apodemus</taxon>
    </lineage>
</organism>
<name>A0ABQ0FVV1_APOSI</name>
<dbReference type="EMBL" id="BAAFST010000200">
    <property type="protein sequence ID" value="GAB1303363.1"/>
    <property type="molecule type" value="Genomic_DNA"/>
</dbReference>
<evidence type="ECO:0000313" key="2">
    <source>
        <dbReference type="Proteomes" id="UP001623349"/>
    </source>
</evidence>
<reference evidence="1 2" key="1">
    <citation type="submission" date="2024-08" db="EMBL/GenBank/DDBJ databases">
        <title>The draft genome of Apodemus speciosus.</title>
        <authorList>
            <person name="Nabeshima K."/>
            <person name="Suzuki S."/>
            <person name="Onuma M."/>
        </authorList>
    </citation>
    <scope>NUCLEOTIDE SEQUENCE [LARGE SCALE GENOMIC DNA]</scope>
    <source>
        <strain evidence="1">IB14-021</strain>
    </source>
</reference>
<gene>
    <name evidence="1" type="ORF">APTSU1_001860800</name>
</gene>
<keyword evidence="2" id="KW-1185">Reference proteome</keyword>
<accession>A0ABQ0FVV1</accession>